<feature type="region of interest" description="Disordered" evidence="1">
    <location>
        <begin position="1"/>
        <end position="52"/>
    </location>
</feature>
<comment type="caution">
    <text evidence="2">The sequence shown here is derived from an EMBL/GenBank/DDBJ whole genome shotgun (WGS) entry which is preliminary data.</text>
</comment>
<name>A0ABS6IKV4_9HYPH</name>
<accession>A0ABS6IKV4</accession>
<evidence type="ECO:0000313" key="2">
    <source>
        <dbReference type="EMBL" id="MBU8874918.1"/>
    </source>
</evidence>
<dbReference type="RefSeq" id="WP_216961303.1">
    <property type="nucleotide sequence ID" value="NZ_JAHOPB010000001.1"/>
</dbReference>
<evidence type="ECO:0000256" key="1">
    <source>
        <dbReference type="SAM" id="MobiDB-lite"/>
    </source>
</evidence>
<feature type="compositionally biased region" description="Low complexity" evidence="1">
    <location>
        <begin position="39"/>
        <end position="52"/>
    </location>
</feature>
<reference evidence="2 3" key="1">
    <citation type="submission" date="2021-06" db="EMBL/GenBank/DDBJ databases">
        <authorList>
            <person name="Lee D.H."/>
        </authorList>
    </citation>
    <scope>NUCLEOTIDE SEQUENCE [LARGE SCALE GENOMIC DNA]</scope>
    <source>
        <strain evidence="2 3">MMS21-HV4-11</strain>
    </source>
</reference>
<feature type="compositionally biased region" description="Low complexity" evidence="1">
    <location>
        <begin position="8"/>
        <end position="25"/>
    </location>
</feature>
<protein>
    <submittedName>
        <fullName evidence="2">Uncharacterized protein</fullName>
    </submittedName>
</protein>
<keyword evidence="3" id="KW-1185">Reference proteome</keyword>
<dbReference type="Proteomes" id="UP000727907">
    <property type="component" value="Unassembled WGS sequence"/>
</dbReference>
<gene>
    <name evidence="2" type="ORF">KQ910_14165</name>
</gene>
<evidence type="ECO:0000313" key="3">
    <source>
        <dbReference type="Proteomes" id="UP000727907"/>
    </source>
</evidence>
<dbReference type="EMBL" id="JAHOPB010000001">
    <property type="protein sequence ID" value="MBU8874918.1"/>
    <property type="molecule type" value="Genomic_DNA"/>
</dbReference>
<organism evidence="2 3">
    <name type="scientific">Reyranella humidisoli</name>
    <dbReference type="NCBI Taxonomy" id="2849149"/>
    <lineage>
        <taxon>Bacteria</taxon>
        <taxon>Pseudomonadati</taxon>
        <taxon>Pseudomonadota</taxon>
        <taxon>Alphaproteobacteria</taxon>
        <taxon>Hyphomicrobiales</taxon>
        <taxon>Reyranellaceae</taxon>
        <taxon>Reyranella</taxon>
    </lineage>
</organism>
<sequence>MSEPTPGWPALGAPGAAGAGVIVEPPGGGDDDGGGGTVGDVPAGAGDVDVPPLLEPAPVDCAWTAPAVTVKARTAIKAFPNIRSSWEWSWVNRWRKPALHGRAKS</sequence>
<proteinExistence type="predicted"/>